<proteinExistence type="predicted"/>
<name>A0ABX2ISH1_9RHOB</name>
<comment type="caution">
    <text evidence="1">The sequence shown here is derived from an EMBL/GenBank/DDBJ whole genome shotgun (WGS) entry which is preliminary data.</text>
</comment>
<sequence>MKKHVIETVIFQLEDGVSKKDFLKAASCSTDFAIAQPGFVAWRLSCTDDNIWIEHIEWKTMVDVKNAAAKIGKIEAVMLFLKCIKGPSVKLMHSDLEMALD</sequence>
<dbReference type="EMBL" id="JABUFE010000001">
    <property type="protein sequence ID" value="NSX53304.1"/>
    <property type="molecule type" value="Genomic_DNA"/>
</dbReference>
<keyword evidence="2" id="KW-1185">Reference proteome</keyword>
<dbReference type="InterPro" id="IPR011008">
    <property type="entry name" value="Dimeric_a/b-barrel"/>
</dbReference>
<evidence type="ECO:0008006" key="3">
    <source>
        <dbReference type="Google" id="ProtNLM"/>
    </source>
</evidence>
<gene>
    <name evidence="1" type="ORF">HRQ87_00645</name>
</gene>
<reference evidence="1 2" key="1">
    <citation type="submission" date="2020-06" db="EMBL/GenBank/DDBJ databases">
        <title>Sulfitobacter algicola sp. nov., isolated from green algae.</title>
        <authorList>
            <person name="Wang C."/>
        </authorList>
    </citation>
    <scope>NUCLEOTIDE SEQUENCE [LARGE SCALE GENOMIC DNA]</scope>
    <source>
        <strain evidence="1 2">1151</strain>
    </source>
</reference>
<protein>
    <recommendedName>
        <fullName evidence="3">ABM domain-containing protein</fullName>
    </recommendedName>
</protein>
<evidence type="ECO:0000313" key="1">
    <source>
        <dbReference type="EMBL" id="NSX53304.1"/>
    </source>
</evidence>
<organism evidence="1 2">
    <name type="scientific">Parasulfitobacter algicola</name>
    <dbReference type="NCBI Taxonomy" id="2614809"/>
    <lineage>
        <taxon>Bacteria</taxon>
        <taxon>Pseudomonadati</taxon>
        <taxon>Pseudomonadota</taxon>
        <taxon>Alphaproteobacteria</taxon>
        <taxon>Rhodobacterales</taxon>
        <taxon>Roseobacteraceae</taxon>
        <taxon>Parasulfitobacter</taxon>
    </lineage>
</organism>
<dbReference type="RefSeq" id="WP_174134426.1">
    <property type="nucleotide sequence ID" value="NZ_JABUFE010000001.1"/>
</dbReference>
<evidence type="ECO:0000313" key="2">
    <source>
        <dbReference type="Proteomes" id="UP000777935"/>
    </source>
</evidence>
<accession>A0ABX2ISH1</accession>
<dbReference type="Proteomes" id="UP000777935">
    <property type="component" value="Unassembled WGS sequence"/>
</dbReference>
<dbReference type="SUPFAM" id="SSF54909">
    <property type="entry name" value="Dimeric alpha+beta barrel"/>
    <property type="match status" value="1"/>
</dbReference>